<gene>
    <name evidence="7" type="ORF">C453_13241</name>
</gene>
<keyword evidence="2 5" id="KW-0812">Transmembrane</keyword>
<dbReference type="GO" id="GO:0016020">
    <property type="term" value="C:membrane"/>
    <property type="evidence" value="ECO:0007669"/>
    <property type="project" value="UniProtKB-SubCell"/>
</dbReference>
<dbReference type="EMBL" id="AOLK01000021">
    <property type="protein sequence ID" value="ELZ82976.1"/>
    <property type="molecule type" value="Genomic_DNA"/>
</dbReference>
<dbReference type="Proteomes" id="UP000011612">
    <property type="component" value="Unassembled WGS sequence"/>
</dbReference>
<proteinExistence type="predicted"/>
<evidence type="ECO:0000313" key="7">
    <source>
        <dbReference type="EMBL" id="ELZ82976.1"/>
    </source>
</evidence>
<accession>M0HEL5</accession>
<feature type="transmembrane region" description="Helical" evidence="5">
    <location>
        <begin position="123"/>
        <end position="156"/>
    </location>
</feature>
<dbReference type="PATRIC" id="fig|1230453.4.peg.2621"/>
<evidence type="ECO:0000256" key="1">
    <source>
        <dbReference type="ARBA" id="ARBA00004141"/>
    </source>
</evidence>
<keyword evidence="3 5" id="KW-1133">Transmembrane helix</keyword>
<evidence type="ECO:0000256" key="5">
    <source>
        <dbReference type="SAM" id="Phobius"/>
    </source>
</evidence>
<evidence type="ECO:0000256" key="4">
    <source>
        <dbReference type="ARBA" id="ARBA00023136"/>
    </source>
</evidence>
<evidence type="ECO:0000256" key="3">
    <source>
        <dbReference type="ARBA" id="ARBA00022989"/>
    </source>
</evidence>
<keyword evidence="4 5" id="KW-0472">Membrane</keyword>
<evidence type="ECO:0000256" key="2">
    <source>
        <dbReference type="ARBA" id="ARBA00022692"/>
    </source>
</evidence>
<feature type="domain" description="Yip1" evidence="6">
    <location>
        <begin position="25"/>
        <end position="184"/>
    </location>
</feature>
<evidence type="ECO:0000259" key="6">
    <source>
        <dbReference type="Pfam" id="PF04893"/>
    </source>
</evidence>
<organism evidence="7 8">
    <name type="scientific">Haloferax elongans ATCC BAA-1513</name>
    <dbReference type="NCBI Taxonomy" id="1230453"/>
    <lineage>
        <taxon>Archaea</taxon>
        <taxon>Methanobacteriati</taxon>
        <taxon>Methanobacteriota</taxon>
        <taxon>Stenosarchaea group</taxon>
        <taxon>Halobacteria</taxon>
        <taxon>Halobacteriales</taxon>
        <taxon>Haloferacaceae</taxon>
        <taxon>Haloferax</taxon>
    </lineage>
</organism>
<dbReference type="AlphaFoldDB" id="M0HEL5"/>
<protein>
    <recommendedName>
        <fullName evidence="6">Yip1 domain-containing protein</fullName>
    </recommendedName>
</protein>
<keyword evidence="8" id="KW-1185">Reference proteome</keyword>
<feature type="transmembrane region" description="Helical" evidence="5">
    <location>
        <begin position="168"/>
        <end position="190"/>
    </location>
</feature>
<feature type="transmembrane region" description="Helical" evidence="5">
    <location>
        <begin position="44"/>
        <end position="64"/>
    </location>
</feature>
<dbReference type="STRING" id="1230453.C453_13241"/>
<reference evidence="7 8" key="1">
    <citation type="journal article" date="2014" name="PLoS Genet.">
        <title>Phylogenetically driven sequencing of extremely halophilic archaea reveals strategies for static and dynamic osmo-response.</title>
        <authorList>
            <person name="Becker E.A."/>
            <person name="Seitzer P.M."/>
            <person name="Tritt A."/>
            <person name="Larsen D."/>
            <person name="Krusor M."/>
            <person name="Yao A.I."/>
            <person name="Wu D."/>
            <person name="Madern D."/>
            <person name="Eisen J.A."/>
            <person name="Darling A.E."/>
            <person name="Facciotti M.T."/>
        </authorList>
    </citation>
    <scope>NUCLEOTIDE SEQUENCE [LARGE SCALE GENOMIC DNA]</scope>
    <source>
        <strain evidence="7 8">ATCC BAA-1513</strain>
    </source>
</reference>
<comment type="subcellular location">
    <subcellularLocation>
        <location evidence="1">Membrane</location>
        <topology evidence="1">Multi-pass membrane protein</topology>
    </subcellularLocation>
</comment>
<comment type="caution">
    <text evidence="7">The sequence shown here is derived from an EMBL/GenBank/DDBJ whole genome shotgun (WGS) entry which is preliminary data.</text>
</comment>
<sequence>MTTWVEVPAEGRERGVVGLLNAWVAVLARPRKFFQDGVAPGDQAPGLVFAIAVALVYQGLQFVLSPSTIPAIEGGAAVSAIVALLVVALFVAPLLLHLTAAIQTALLIPLLSRRAGVSETVQVIAYAAAPCALAGIPVPAVQTVCALYGAGLLAIGISVVHQTSLSKALLATAVPSGVVFGYAFGGFRALSALLDGVLVL</sequence>
<name>M0HEL5_HALEO</name>
<evidence type="ECO:0000313" key="8">
    <source>
        <dbReference type="Proteomes" id="UP000011612"/>
    </source>
</evidence>
<dbReference type="Pfam" id="PF04893">
    <property type="entry name" value="Yip1"/>
    <property type="match status" value="1"/>
</dbReference>
<feature type="transmembrane region" description="Helical" evidence="5">
    <location>
        <begin position="76"/>
        <end position="103"/>
    </location>
</feature>
<dbReference type="InterPro" id="IPR006977">
    <property type="entry name" value="Yip1_dom"/>
</dbReference>